<dbReference type="EMBL" id="CAJNOQ010000371">
    <property type="protein sequence ID" value="CAF0793500.1"/>
    <property type="molecule type" value="Genomic_DNA"/>
</dbReference>
<proteinExistence type="predicted"/>
<evidence type="ECO:0000256" key="6">
    <source>
        <dbReference type="PROSITE-ProRule" id="PRU00108"/>
    </source>
</evidence>
<name>A0A813SEM4_9BILA</name>
<dbReference type="InterPro" id="IPR009057">
    <property type="entry name" value="Homeodomain-like_sf"/>
</dbReference>
<keyword evidence="12" id="KW-1185">Reference proteome</keyword>
<dbReference type="SUPFAM" id="SSF46689">
    <property type="entry name" value="Homeodomain-like"/>
    <property type="match status" value="1"/>
</dbReference>
<evidence type="ECO:0000256" key="4">
    <source>
        <dbReference type="ARBA" id="ARBA00023155"/>
    </source>
</evidence>
<dbReference type="GO" id="GO:0000981">
    <property type="term" value="F:DNA-binding transcription factor activity, RNA polymerase II-specific"/>
    <property type="evidence" value="ECO:0007669"/>
    <property type="project" value="InterPro"/>
</dbReference>
<dbReference type="GO" id="GO:0000977">
    <property type="term" value="F:RNA polymerase II transcription regulatory region sequence-specific DNA binding"/>
    <property type="evidence" value="ECO:0007669"/>
    <property type="project" value="TreeGrafter"/>
</dbReference>
<dbReference type="GO" id="GO:0005634">
    <property type="term" value="C:nucleus"/>
    <property type="evidence" value="ECO:0007669"/>
    <property type="project" value="UniProtKB-SubCell"/>
</dbReference>
<feature type="region of interest" description="Disordered" evidence="8">
    <location>
        <begin position="64"/>
        <end position="88"/>
    </location>
</feature>
<comment type="caution">
    <text evidence="10">The sequence shown here is derived from an EMBL/GenBank/DDBJ whole genome shotgun (WGS) entry which is preliminary data.</text>
</comment>
<dbReference type="Proteomes" id="UP000663829">
    <property type="component" value="Unassembled WGS sequence"/>
</dbReference>
<feature type="compositionally biased region" description="Polar residues" evidence="8">
    <location>
        <begin position="283"/>
        <end position="313"/>
    </location>
</feature>
<feature type="compositionally biased region" description="Low complexity" evidence="8">
    <location>
        <begin position="67"/>
        <end position="82"/>
    </location>
</feature>
<keyword evidence="3 6" id="KW-0238">DNA-binding</keyword>
<dbReference type="Gene3D" id="1.10.10.60">
    <property type="entry name" value="Homeodomain-like"/>
    <property type="match status" value="1"/>
</dbReference>
<dbReference type="OrthoDB" id="6159439at2759"/>
<dbReference type="InterPro" id="IPR050649">
    <property type="entry name" value="Paired_Homeobox_TFs"/>
</dbReference>
<feature type="DNA-binding region" description="Homeobox" evidence="6">
    <location>
        <begin position="134"/>
        <end position="193"/>
    </location>
</feature>
<dbReference type="CDD" id="cd00086">
    <property type="entry name" value="homeodomain"/>
    <property type="match status" value="1"/>
</dbReference>
<evidence type="ECO:0000313" key="10">
    <source>
        <dbReference type="EMBL" id="CAF0793500.1"/>
    </source>
</evidence>
<dbReference type="PROSITE" id="PS50071">
    <property type="entry name" value="HOMEOBOX_2"/>
    <property type="match status" value="1"/>
</dbReference>
<dbReference type="PANTHER" id="PTHR24329">
    <property type="entry name" value="HOMEOBOX PROTEIN ARISTALESS"/>
    <property type="match status" value="1"/>
</dbReference>
<dbReference type="Pfam" id="PF00046">
    <property type="entry name" value="Homeodomain"/>
    <property type="match status" value="1"/>
</dbReference>
<reference evidence="10" key="1">
    <citation type="submission" date="2021-02" db="EMBL/GenBank/DDBJ databases">
        <authorList>
            <person name="Nowell W R."/>
        </authorList>
    </citation>
    <scope>NUCLEOTIDE SEQUENCE</scope>
</reference>
<keyword evidence="5 6" id="KW-0539">Nucleus</keyword>
<evidence type="ECO:0000256" key="2">
    <source>
        <dbReference type="ARBA" id="ARBA00022473"/>
    </source>
</evidence>
<evidence type="ECO:0000313" key="11">
    <source>
        <dbReference type="EMBL" id="CAF3577904.1"/>
    </source>
</evidence>
<evidence type="ECO:0000256" key="5">
    <source>
        <dbReference type="ARBA" id="ARBA00023242"/>
    </source>
</evidence>
<dbReference type="InterPro" id="IPR017970">
    <property type="entry name" value="Homeobox_CS"/>
</dbReference>
<feature type="region of interest" description="Disordered" evidence="8">
    <location>
        <begin position="269"/>
        <end position="327"/>
    </location>
</feature>
<dbReference type="FunFam" id="1.10.10.60:FF:000057">
    <property type="entry name" value="Short stature homeobox 2"/>
    <property type="match status" value="1"/>
</dbReference>
<dbReference type="AlphaFoldDB" id="A0A813SEM4"/>
<dbReference type="EMBL" id="CAJOBC010000371">
    <property type="protein sequence ID" value="CAF3577904.1"/>
    <property type="molecule type" value="Genomic_DNA"/>
</dbReference>
<feature type="region of interest" description="Disordered" evidence="8">
    <location>
        <begin position="113"/>
        <end position="134"/>
    </location>
</feature>
<evidence type="ECO:0000256" key="3">
    <source>
        <dbReference type="ARBA" id="ARBA00023125"/>
    </source>
</evidence>
<evidence type="ECO:0000259" key="9">
    <source>
        <dbReference type="PROSITE" id="PS50071"/>
    </source>
</evidence>
<evidence type="ECO:0000313" key="12">
    <source>
        <dbReference type="Proteomes" id="UP000663829"/>
    </source>
</evidence>
<evidence type="ECO:0000256" key="1">
    <source>
        <dbReference type="ARBA" id="ARBA00004123"/>
    </source>
</evidence>
<gene>
    <name evidence="10" type="ORF">GPM918_LOCUS3127</name>
    <name evidence="11" type="ORF">SRO942_LOCUS3127</name>
</gene>
<evidence type="ECO:0000256" key="8">
    <source>
        <dbReference type="SAM" id="MobiDB-lite"/>
    </source>
</evidence>
<accession>A0A813SEM4</accession>
<keyword evidence="2" id="KW-0217">Developmental protein</keyword>
<feature type="region of interest" description="Disordered" evidence="8">
    <location>
        <begin position="22"/>
        <end position="42"/>
    </location>
</feature>
<organism evidence="10 12">
    <name type="scientific">Didymodactylos carnosus</name>
    <dbReference type="NCBI Taxonomy" id="1234261"/>
    <lineage>
        <taxon>Eukaryota</taxon>
        <taxon>Metazoa</taxon>
        <taxon>Spiralia</taxon>
        <taxon>Gnathifera</taxon>
        <taxon>Rotifera</taxon>
        <taxon>Eurotatoria</taxon>
        <taxon>Bdelloidea</taxon>
        <taxon>Philodinida</taxon>
        <taxon>Philodinidae</taxon>
        <taxon>Didymodactylos</taxon>
    </lineage>
</organism>
<keyword evidence="4 6" id="KW-0371">Homeobox</keyword>
<sequence>MKDFLISALNTCTVPIQLVENTSSSHSNSANNSSTYSSYQNSPAGNGGLSSLIVPYSEYHVHQQKQSSTITTTPIPASSSSPKQSQGNGANMIFIQKRFNQAGNQRNISLFGNASNSGRDSLNGCSSPELRKKQRRIRTTFSSAQLRELEKSFQGTHYPDVYLREEIAMKLTLTEARVQVWFQNRRAKLRKHERQKQLQGQSIFANDKNSTMGLSQSAPLTPQTPSSDQMTIIDFNIPTPTATILTNKKNTPAAITNSQNQTARIITTSETNSRQYSHAHPSPQRSQPAMQPNYINWTNSTSPSPPLQSNGTKQQQQQSSLPHFSTFTSPNPYISMFPSHHHNILTFERTLSANDFKYL</sequence>
<protein>
    <recommendedName>
        <fullName evidence="9">Homeobox domain-containing protein</fullName>
    </recommendedName>
</protein>
<feature type="compositionally biased region" description="Polar residues" evidence="8">
    <location>
        <begin position="113"/>
        <end position="126"/>
    </location>
</feature>
<evidence type="ECO:0000256" key="7">
    <source>
        <dbReference type="RuleBase" id="RU000682"/>
    </source>
</evidence>
<feature type="region of interest" description="Disordered" evidence="8">
    <location>
        <begin position="207"/>
        <end position="231"/>
    </location>
</feature>
<dbReference type="SMART" id="SM00389">
    <property type="entry name" value="HOX"/>
    <property type="match status" value="1"/>
</dbReference>
<dbReference type="InterPro" id="IPR001356">
    <property type="entry name" value="HD"/>
</dbReference>
<dbReference type="PANTHER" id="PTHR24329:SF543">
    <property type="entry name" value="FI01017P-RELATED"/>
    <property type="match status" value="1"/>
</dbReference>
<comment type="subcellular location">
    <subcellularLocation>
        <location evidence="1 6 7">Nucleus</location>
    </subcellularLocation>
</comment>
<feature type="compositionally biased region" description="Polar residues" evidence="8">
    <location>
        <begin position="207"/>
        <end position="230"/>
    </location>
</feature>
<dbReference type="Proteomes" id="UP000681722">
    <property type="component" value="Unassembled WGS sequence"/>
</dbReference>
<dbReference type="PROSITE" id="PS00027">
    <property type="entry name" value="HOMEOBOX_1"/>
    <property type="match status" value="1"/>
</dbReference>
<feature type="domain" description="Homeobox" evidence="9">
    <location>
        <begin position="132"/>
        <end position="192"/>
    </location>
</feature>